<name>A0A8J7UUS4_9BACT</name>
<dbReference type="InterPro" id="IPR037163">
    <property type="entry name" value="Spermidine_synt_N_sf"/>
</dbReference>
<evidence type="ECO:0000256" key="2">
    <source>
        <dbReference type="ARBA" id="ARBA00022679"/>
    </source>
</evidence>
<evidence type="ECO:0000313" key="7">
    <source>
        <dbReference type="Proteomes" id="UP000673975"/>
    </source>
</evidence>
<dbReference type="Gene3D" id="2.30.140.10">
    <property type="entry name" value="Spermidine synthase, tetramerisation domain"/>
    <property type="match status" value="1"/>
</dbReference>
<dbReference type="InterPro" id="IPR015576">
    <property type="entry name" value="Spermine_synthase_animal"/>
</dbReference>
<dbReference type="GO" id="GO:0016768">
    <property type="term" value="F:spermine synthase activity"/>
    <property type="evidence" value="ECO:0007669"/>
    <property type="project" value="InterPro"/>
</dbReference>
<keyword evidence="7" id="KW-1185">Reference proteome</keyword>
<accession>A0A8J7UUS4</accession>
<dbReference type="RefSeq" id="WP_210510616.1">
    <property type="nucleotide sequence ID" value="NZ_JAFIDN010000002.1"/>
</dbReference>
<organism evidence="6 7">
    <name type="scientific">Natronogracilivirga saccharolytica</name>
    <dbReference type="NCBI Taxonomy" id="2812953"/>
    <lineage>
        <taxon>Bacteria</taxon>
        <taxon>Pseudomonadati</taxon>
        <taxon>Balneolota</taxon>
        <taxon>Balneolia</taxon>
        <taxon>Balneolales</taxon>
        <taxon>Cyclonatronaceae</taxon>
        <taxon>Natronogracilivirga</taxon>
    </lineage>
</organism>
<dbReference type="Gene3D" id="3.40.50.150">
    <property type="entry name" value="Vaccinia Virus protein VP39"/>
    <property type="match status" value="1"/>
</dbReference>
<gene>
    <name evidence="6" type="ORF">NATSA_04005</name>
</gene>
<dbReference type="InterPro" id="IPR030374">
    <property type="entry name" value="PABS"/>
</dbReference>
<evidence type="ECO:0000256" key="1">
    <source>
        <dbReference type="ARBA" id="ARBA00007867"/>
    </source>
</evidence>
<dbReference type="PROSITE" id="PS01330">
    <property type="entry name" value="PABS_1"/>
    <property type="match status" value="1"/>
</dbReference>
<feature type="domain" description="PABS" evidence="5">
    <location>
        <begin position="1"/>
        <end position="241"/>
    </location>
</feature>
<evidence type="ECO:0000259" key="5">
    <source>
        <dbReference type="PROSITE" id="PS51006"/>
    </source>
</evidence>
<dbReference type="PANTHER" id="PTHR46315">
    <property type="entry name" value="SPERMINE SYNTHASE"/>
    <property type="match status" value="1"/>
</dbReference>
<dbReference type="PANTHER" id="PTHR46315:SF1">
    <property type="entry name" value="SPERMINE SYNTHASE"/>
    <property type="match status" value="1"/>
</dbReference>
<reference evidence="6" key="1">
    <citation type="submission" date="2021-02" db="EMBL/GenBank/DDBJ databases">
        <title>Natronogracilivirga saccharolytica gen. nov. sp. nov. a new anaerobic, haloalkiliphilic carbohydrate-fermenting bacterium from soda lake and proposing of Cyclonatronumiaceae fam. nov. in the phylum Balneolaeota.</title>
        <authorList>
            <person name="Zhilina T.N."/>
            <person name="Sorokin D.Y."/>
            <person name="Zavarzina D.G."/>
            <person name="Toshchakov S.V."/>
            <person name="Kublanov I.V."/>
        </authorList>
    </citation>
    <scope>NUCLEOTIDE SEQUENCE</scope>
    <source>
        <strain evidence="6">Z-1702</strain>
    </source>
</reference>
<dbReference type="SUPFAM" id="SSF53335">
    <property type="entry name" value="S-adenosyl-L-methionine-dependent methyltransferases"/>
    <property type="match status" value="1"/>
</dbReference>
<evidence type="ECO:0000313" key="6">
    <source>
        <dbReference type="EMBL" id="MBP3191822.1"/>
    </source>
</evidence>
<dbReference type="Proteomes" id="UP000673975">
    <property type="component" value="Unassembled WGS sequence"/>
</dbReference>
<evidence type="ECO:0000256" key="4">
    <source>
        <dbReference type="PROSITE-ProRule" id="PRU00354"/>
    </source>
</evidence>
<dbReference type="EMBL" id="JAFIDN010000002">
    <property type="protein sequence ID" value="MBP3191822.1"/>
    <property type="molecule type" value="Genomic_DNA"/>
</dbReference>
<evidence type="ECO:0000256" key="3">
    <source>
        <dbReference type="ARBA" id="ARBA00023115"/>
    </source>
</evidence>
<dbReference type="GO" id="GO:0006597">
    <property type="term" value="P:spermine biosynthetic process"/>
    <property type="evidence" value="ECO:0007669"/>
    <property type="project" value="InterPro"/>
</dbReference>
<protein>
    <recommendedName>
        <fullName evidence="5">PABS domain-containing protein</fullName>
    </recommendedName>
</protein>
<dbReference type="InterPro" id="IPR030373">
    <property type="entry name" value="PABS_CS"/>
</dbReference>
<feature type="active site" description="Proton acceptor" evidence="4">
    <location>
        <position position="151"/>
    </location>
</feature>
<comment type="caution">
    <text evidence="6">The sequence shown here is derived from an EMBL/GenBank/DDBJ whole genome shotgun (WGS) entry which is preliminary data.</text>
</comment>
<dbReference type="CDD" id="cd02440">
    <property type="entry name" value="AdoMet_MTases"/>
    <property type="match status" value="1"/>
</dbReference>
<dbReference type="Pfam" id="PF01564">
    <property type="entry name" value="Spermine_synth"/>
    <property type="match status" value="1"/>
</dbReference>
<sequence length="242" mass="27250">MAEFEKAVNDAESRIITRTTSPWQDIEIRYHEKFGHQLIIDKDLQISESDRSYNVAMVSPLVMLGTFGRVAILGGGDGGVLHELLEIDRQQSRALEKAVMIDIDEEVMRLSRKYLPGLCGDAFAHPKAEVIAGDVFEYIDSQDQLDGVIYDLTIDPVREGQTRAEFLSDLMKKVADSLKPGGMLNMQCCGTRAFDEETGIARDDIMSDIENALKPHFTDFVEQRVFIPSFREAWTFLAGRKV</sequence>
<keyword evidence="3 4" id="KW-0620">Polyamine biosynthesis</keyword>
<dbReference type="PROSITE" id="PS51006">
    <property type="entry name" value="PABS_2"/>
    <property type="match status" value="1"/>
</dbReference>
<proteinExistence type="inferred from homology"/>
<dbReference type="InterPro" id="IPR029063">
    <property type="entry name" value="SAM-dependent_MTases_sf"/>
</dbReference>
<dbReference type="AlphaFoldDB" id="A0A8J7UUS4"/>
<comment type="similarity">
    <text evidence="1">Belongs to the spermidine/spermine synthase family.</text>
</comment>
<keyword evidence="2 4" id="KW-0808">Transferase</keyword>